<dbReference type="InterPro" id="IPR029058">
    <property type="entry name" value="AB_hydrolase_fold"/>
</dbReference>
<reference evidence="2" key="1">
    <citation type="journal article" date="2021" name="Nat. Commun.">
        <title>Genetic determinants of endophytism in the Arabidopsis root mycobiome.</title>
        <authorList>
            <person name="Mesny F."/>
            <person name="Miyauchi S."/>
            <person name="Thiergart T."/>
            <person name="Pickel B."/>
            <person name="Atanasova L."/>
            <person name="Karlsson M."/>
            <person name="Huettel B."/>
            <person name="Barry K.W."/>
            <person name="Haridas S."/>
            <person name="Chen C."/>
            <person name="Bauer D."/>
            <person name="Andreopoulos W."/>
            <person name="Pangilinan J."/>
            <person name="LaButti K."/>
            <person name="Riley R."/>
            <person name="Lipzen A."/>
            <person name="Clum A."/>
            <person name="Drula E."/>
            <person name="Henrissat B."/>
            <person name="Kohler A."/>
            <person name="Grigoriev I.V."/>
            <person name="Martin F.M."/>
            <person name="Hacquard S."/>
        </authorList>
    </citation>
    <scope>NUCLEOTIDE SEQUENCE</scope>
    <source>
        <strain evidence="2">MPI-SDFR-AT-0073</strain>
    </source>
</reference>
<sequence length="263" mass="29267">MPYFERDGALLFYITEGQGPPVLFLHGWACDSQDFIFQIPFLQALGYHTIAFDARGHGRSSTPPVSHPEQLRPEVTSDDAVALLAHLGIAAPVLVLGHSLGCLTASLLAIRAPRLVRALVLVDPMYYQTAAAHEGFTRALAGDGRAHEVLGRSFAQPDDKPAWLRTWHRMRLLATPEWVVYQVAYQKNVVEPAVGNWEVVRGMFGGRGCPRLVVLKDETNLEKERSLGLGEKDGLMVLDGDHWLHVQEAERFNQIVGKWIDDL</sequence>
<dbReference type="SUPFAM" id="SSF53474">
    <property type="entry name" value="alpha/beta-Hydrolases"/>
    <property type="match status" value="1"/>
</dbReference>
<dbReference type="GO" id="GO:0016787">
    <property type="term" value="F:hydrolase activity"/>
    <property type="evidence" value="ECO:0007669"/>
    <property type="project" value="UniProtKB-KW"/>
</dbReference>
<protein>
    <submittedName>
        <fullName evidence="2">Alpha/Beta hydrolase protein</fullName>
    </submittedName>
</protein>
<dbReference type="RefSeq" id="XP_045965547.1">
    <property type="nucleotide sequence ID" value="XM_046101719.1"/>
</dbReference>
<dbReference type="InterPro" id="IPR050266">
    <property type="entry name" value="AB_hydrolase_sf"/>
</dbReference>
<organism evidence="2 3">
    <name type="scientific">Truncatella angustata</name>
    <dbReference type="NCBI Taxonomy" id="152316"/>
    <lineage>
        <taxon>Eukaryota</taxon>
        <taxon>Fungi</taxon>
        <taxon>Dikarya</taxon>
        <taxon>Ascomycota</taxon>
        <taxon>Pezizomycotina</taxon>
        <taxon>Sordariomycetes</taxon>
        <taxon>Xylariomycetidae</taxon>
        <taxon>Amphisphaeriales</taxon>
        <taxon>Sporocadaceae</taxon>
        <taxon>Truncatella</taxon>
    </lineage>
</organism>
<feature type="domain" description="AB hydrolase-1" evidence="1">
    <location>
        <begin position="20"/>
        <end position="146"/>
    </location>
</feature>
<evidence type="ECO:0000259" key="1">
    <source>
        <dbReference type="Pfam" id="PF00561"/>
    </source>
</evidence>
<dbReference type="GeneID" id="70130611"/>
<evidence type="ECO:0000313" key="2">
    <source>
        <dbReference type="EMBL" id="KAH6661416.1"/>
    </source>
</evidence>
<dbReference type="Gene3D" id="3.40.50.1820">
    <property type="entry name" value="alpha/beta hydrolase"/>
    <property type="match status" value="1"/>
</dbReference>
<dbReference type="PANTHER" id="PTHR43798">
    <property type="entry name" value="MONOACYLGLYCEROL LIPASE"/>
    <property type="match status" value="1"/>
</dbReference>
<dbReference type="AlphaFoldDB" id="A0A9P8V0L2"/>
<comment type="caution">
    <text evidence="2">The sequence shown here is derived from an EMBL/GenBank/DDBJ whole genome shotgun (WGS) entry which is preliminary data.</text>
</comment>
<proteinExistence type="predicted"/>
<name>A0A9P8V0L2_9PEZI</name>
<dbReference type="InterPro" id="IPR000073">
    <property type="entry name" value="AB_hydrolase_1"/>
</dbReference>
<dbReference type="OrthoDB" id="408373at2759"/>
<accession>A0A9P8V0L2</accession>
<evidence type="ECO:0000313" key="3">
    <source>
        <dbReference type="Proteomes" id="UP000758603"/>
    </source>
</evidence>
<gene>
    <name evidence="2" type="ORF">BKA67DRAFT_551139</name>
</gene>
<dbReference type="EMBL" id="JAGPXC010000001">
    <property type="protein sequence ID" value="KAH6661416.1"/>
    <property type="molecule type" value="Genomic_DNA"/>
</dbReference>
<dbReference type="Pfam" id="PF00561">
    <property type="entry name" value="Abhydrolase_1"/>
    <property type="match status" value="1"/>
</dbReference>
<keyword evidence="3" id="KW-1185">Reference proteome</keyword>
<dbReference type="Proteomes" id="UP000758603">
    <property type="component" value="Unassembled WGS sequence"/>
</dbReference>
<keyword evidence="2" id="KW-0378">Hydrolase</keyword>